<keyword evidence="6" id="KW-0812">Transmembrane</keyword>
<evidence type="ECO:0000256" key="5">
    <source>
        <dbReference type="SAM" id="Coils"/>
    </source>
</evidence>
<feature type="transmembrane region" description="Helical" evidence="6">
    <location>
        <begin position="39"/>
        <end position="57"/>
    </location>
</feature>
<dbReference type="InterPro" id="IPR003660">
    <property type="entry name" value="HAMP_dom"/>
</dbReference>
<evidence type="ECO:0000256" key="4">
    <source>
        <dbReference type="PROSITE-ProRule" id="PRU00284"/>
    </source>
</evidence>
<comment type="similarity">
    <text evidence="3">Belongs to the methyl-accepting chemotaxis (MCP) protein family.</text>
</comment>
<feature type="domain" description="Methyl-accepting transducer" evidence="7">
    <location>
        <begin position="274"/>
        <end position="503"/>
    </location>
</feature>
<dbReference type="GO" id="GO:0016020">
    <property type="term" value="C:membrane"/>
    <property type="evidence" value="ECO:0007669"/>
    <property type="project" value="UniProtKB-SubCell"/>
</dbReference>
<evidence type="ECO:0000313" key="9">
    <source>
        <dbReference type="EMBL" id="MBB6179049.1"/>
    </source>
</evidence>
<feature type="transmembrane region" description="Helical" evidence="6">
    <location>
        <begin position="145"/>
        <end position="167"/>
    </location>
</feature>
<dbReference type="PANTHER" id="PTHR43531:SF11">
    <property type="entry name" value="METHYL-ACCEPTING CHEMOTAXIS PROTEIN 3"/>
    <property type="match status" value="1"/>
</dbReference>
<name>A0A7W9YVF9_9HYPH</name>
<dbReference type="PROSITE" id="PS50111">
    <property type="entry name" value="CHEMOTAXIS_TRANSDUC_2"/>
    <property type="match status" value="1"/>
</dbReference>
<dbReference type="InterPro" id="IPR004089">
    <property type="entry name" value="MCPsignal_dom"/>
</dbReference>
<dbReference type="Pfam" id="PF00015">
    <property type="entry name" value="MCPsignal"/>
    <property type="match status" value="1"/>
</dbReference>
<keyword evidence="2" id="KW-0145">Chemotaxis</keyword>
<evidence type="ECO:0000313" key="10">
    <source>
        <dbReference type="Proteomes" id="UP000535501"/>
    </source>
</evidence>
<dbReference type="GO" id="GO:0007165">
    <property type="term" value="P:signal transduction"/>
    <property type="evidence" value="ECO:0007669"/>
    <property type="project" value="UniProtKB-KW"/>
</dbReference>
<dbReference type="PROSITE" id="PS50885">
    <property type="entry name" value="HAMP"/>
    <property type="match status" value="1"/>
</dbReference>
<comment type="subcellular location">
    <subcellularLocation>
        <location evidence="1">Membrane</location>
    </subcellularLocation>
</comment>
<evidence type="ECO:0000259" key="8">
    <source>
        <dbReference type="PROSITE" id="PS50885"/>
    </source>
</evidence>
<dbReference type="PRINTS" id="PR00260">
    <property type="entry name" value="CHEMTRNSDUCR"/>
</dbReference>
<evidence type="ECO:0000256" key="6">
    <source>
        <dbReference type="SAM" id="Phobius"/>
    </source>
</evidence>
<dbReference type="FunFam" id="1.10.287.950:FF:000001">
    <property type="entry name" value="Methyl-accepting chemotaxis sensory transducer"/>
    <property type="match status" value="1"/>
</dbReference>
<accession>A0A7W9YVF9</accession>
<organism evidence="9 10">
    <name type="scientific">Pseudorhizobium flavum</name>
    <dbReference type="NCBI Taxonomy" id="1335061"/>
    <lineage>
        <taxon>Bacteria</taxon>
        <taxon>Pseudomonadati</taxon>
        <taxon>Pseudomonadota</taxon>
        <taxon>Alphaproteobacteria</taxon>
        <taxon>Hyphomicrobiales</taxon>
        <taxon>Rhizobiaceae</taxon>
        <taxon>Rhizobium/Agrobacterium group</taxon>
        <taxon>Pseudorhizobium</taxon>
    </lineage>
</organism>
<protein>
    <submittedName>
        <fullName evidence="9">Methyl-accepting chemotaxis protein</fullName>
    </submittedName>
</protein>
<keyword evidence="6" id="KW-1133">Transmembrane helix</keyword>
<dbReference type="Gene3D" id="1.10.287.950">
    <property type="entry name" value="Methyl-accepting chemotaxis protein"/>
    <property type="match status" value="1"/>
</dbReference>
<feature type="transmembrane region" description="Helical" evidence="6">
    <location>
        <begin position="12"/>
        <end position="32"/>
    </location>
</feature>
<comment type="caution">
    <text evidence="9">The sequence shown here is derived from an EMBL/GenBank/DDBJ whole genome shotgun (WGS) entry which is preliminary data.</text>
</comment>
<keyword evidence="5" id="KW-0175">Coiled coil</keyword>
<dbReference type="AlphaFoldDB" id="A0A7W9YVF9"/>
<dbReference type="CDD" id="cd11386">
    <property type="entry name" value="MCP_signal"/>
    <property type="match status" value="1"/>
</dbReference>
<feature type="transmembrane region" description="Helical" evidence="6">
    <location>
        <begin position="63"/>
        <end position="84"/>
    </location>
</feature>
<dbReference type="EMBL" id="JACHEJ010000002">
    <property type="protein sequence ID" value="MBB6179049.1"/>
    <property type="molecule type" value="Genomic_DNA"/>
</dbReference>
<sequence length="532" mass="56401">MSSLALLRNKAAGGIVGLLWINLLLVAVREFFSSDGFSLAPVLATLVIVSLATAGWWKDRIGPATRIVTSMAHAATVAMLVYSFSGSPLQIDIHMYFFASLAICAVWIDWKALLAYSALVAVHHLALFFVMPLAVFPGESDFSRVILHAVVLIVQTGVLVALTHAVVNAFEASDAAVETATKAERNAVEMSERAREADREAAEQRAMNAEERAREAEATKLVVERLGTALSELSTGNLAHRIDQPFQGALDALRDSYNSSVENLESVLTQAGLVANTIRGGTAEIGRATHDLSVRTERQAASVEETASALSILTQTVNETASVAEHVDRMVDKARDGAERSGAIVTNAVEAMSRIENSSREIGQIIGVIDEIAFQTNLLALNAGVEAARAGEAGKGFAVVAQEVRELAQRSANAAKEIKALINASGAEVNNGVTLVNQAGEALTVIANEVRQISGEIQRIVSGARQQATGISEIDGTIAEIDRGTQQNAAMVEESSAAVQALLNEAVALENLMVRFKLSKDGSGHSMGRRAA</sequence>
<evidence type="ECO:0000256" key="2">
    <source>
        <dbReference type="ARBA" id="ARBA00022500"/>
    </source>
</evidence>
<dbReference type="InterPro" id="IPR004090">
    <property type="entry name" value="Chemotax_Me-accpt_rcpt"/>
</dbReference>
<feature type="domain" description="HAMP" evidence="8">
    <location>
        <begin position="223"/>
        <end position="269"/>
    </location>
</feature>
<dbReference type="GO" id="GO:0004888">
    <property type="term" value="F:transmembrane signaling receptor activity"/>
    <property type="evidence" value="ECO:0007669"/>
    <property type="project" value="InterPro"/>
</dbReference>
<feature type="coiled-coil region" evidence="5">
    <location>
        <begin position="180"/>
        <end position="226"/>
    </location>
</feature>
<dbReference type="Proteomes" id="UP000535501">
    <property type="component" value="Unassembled WGS sequence"/>
</dbReference>
<dbReference type="SUPFAM" id="SSF58104">
    <property type="entry name" value="Methyl-accepting chemotaxis protein (MCP) signaling domain"/>
    <property type="match status" value="1"/>
</dbReference>
<evidence type="ECO:0000259" key="7">
    <source>
        <dbReference type="PROSITE" id="PS50111"/>
    </source>
</evidence>
<keyword evidence="6" id="KW-0472">Membrane</keyword>
<dbReference type="InterPro" id="IPR051310">
    <property type="entry name" value="MCP_chemotaxis"/>
</dbReference>
<feature type="transmembrane region" description="Helical" evidence="6">
    <location>
        <begin position="91"/>
        <end position="108"/>
    </location>
</feature>
<dbReference type="PANTHER" id="PTHR43531">
    <property type="entry name" value="PROTEIN ICFG"/>
    <property type="match status" value="1"/>
</dbReference>
<evidence type="ECO:0000256" key="1">
    <source>
        <dbReference type="ARBA" id="ARBA00004370"/>
    </source>
</evidence>
<dbReference type="GO" id="GO:0006935">
    <property type="term" value="P:chemotaxis"/>
    <property type="evidence" value="ECO:0007669"/>
    <property type="project" value="UniProtKB-KW"/>
</dbReference>
<evidence type="ECO:0000256" key="3">
    <source>
        <dbReference type="ARBA" id="ARBA00029447"/>
    </source>
</evidence>
<keyword evidence="4" id="KW-0807">Transducer</keyword>
<proteinExistence type="inferred from homology"/>
<dbReference type="RefSeq" id="WP_077547074.1">
    <property type="nucleotide sequence ID" value="NZ_JACHEJ010000002.1"/>
</dbReference>
<reference evidence="9 10" key="1">
    <citation type="submission" date="2020-08" db="EMBL/GenBank/DDBJ databases">
        <title>Genomic Encyclopedia of Type Strains, Phase IV (KMG-IV): sequencing the most valuable type-strain genomes for metagenomic binning, comparative biology and taxonomic classification.</title>
        <authorList>
            <person name="Goeker M."/>
        </authorList>
    </citation>
    <scope>NUCLEOTIDE SEQUENCE [LARGE SCALE GENOMIC DNA]</scope>
    <source>
        <strain evidence="9 10">DSM 102134</strain>
    </source>
</reference>
<keyword evidence="10" id="KW-1185">Reference proteome</keyword>
<gene>
    <name evidence="9" type="ORF">HNQ75_001003</name>
</gene>
<dbReference type="SMART" id="SM00283">
    <property type="entry name" value="MA"/>
    <property type="match status" value="1"/>
</dbReference>
<feature type="transmembrane region" description="Helical" evidence="6">
    <location>
        <begin position="114"/>
        <end position="136"/>
    </location>
</feature>